<evidence type="ECO:0000256" key="2">
    <source>
        <dbReference type="ARBA" id="ARBA00022679"/>
    </source>
</evidence>
<accession>A0A077WGV0</accession>
<dbReference type="PANTHER" id="PTHR48043">
    <property type="entry name" value="EG:EG0003.4 PROTEIN-RELATED"/>
    <property type="match status" value="1"/>
</dbReference>
<feature type="signal peptide" evidence="4">
    <location>
        <begin position="1"/>
        <end position="19"/>
    </location>
</feature>
<dbReference type="PANTHER" id="PTHR48043:SF145">
    <property type="entry name" value="FI06409P-RELATED"/>
    <property type="match status" value="1"/>
</dbReference>
<dbReference type="CDD" id="cd03784">
    <property type="entry name" value="GT1_Gtf-like"/>
    <property type="match status" value="1"/>
</dbReference>
<evidence type="ECO:0000313" key="5">
    <source>
        <dbReference type="EMBL" id="CDS06891.1"/>
    </source>
</evidence>
<feature type="chain" id="PRO_5001726168" description="UDP-glycosyltransferases domain-containing protein" evidence="4">
    <location>
        <begin position="20"/>
        <end position="551"/>
    </location>
</feature>
<dbReference type="InterPro" id="IPR050271">
    <property type="entry name" value="UDP-glycosyltransferase"/>
</dbReference>
<feature type="transmembrane region" description="Helical" evidence="3">
    <location>
        <begin position="519"/>
        <end position="542"/>
    </location>
</feature>
<evidence type="ECO:0008006" key="6">
    <source>
        <dbReference type="Google" id="ProtNLM"/>
    </source>
</evidence>
<keyword evidence="4" id="KW-0732">Signal</keyword>
<keyword evidence="2" id="KW-0808">Transferase</keyword>
<reference evidence="5" key="1">
    <citation type="journal article" date="2014" name="Genome Announc.">
        <title>De novo whole-genome sequence and genome annotation of Lichtheimia ramosa.</title>
        <authorList>
            <person name="Linde J."/>
            <person name="Schwartze V."/>
            <person name="Binder U."/>
            <person name="Lass-Florl C."/>
            <person name="Voigt K."/>
            <person name="Horn F."/>
        </authorList>
    </citation>
    <scope>NUCLEOTIDE SEQUENCE</scope>
    <source>
        <strain evidence="5">JMRC FSU:6197</strain>
    </source>
</reference>
<dbReference type="GO" id="GO:0008194">
    <property type="term" value="F:UDP-glycosyltransferase activity"/>
    <property type="evidence" value="ECO:0007669"/>
    <property type="project" value="InterPro"/>
</dbReference>
<name>A0A077WGV0_9FUNG</name>
<dbReference type="AlphaFoldDB" id="A0A077WGV0"/>
<evidence type="ECO:0000256" key="3">
    <source>
        <dbReference type="SAM" id="Phobius"/>
    </source>
</evidence>
<keyword evidence="3" id="KW-0472">Membrane</keyword>
<keyword evidence="3" id="KW-1133">Transmembrane helix</keyword>
<keyword evidence="3" id="KW-0812">Transmembrane</keyword>
<dbReference type="Gene3D" id="3.40.50.2000">
    <property type="entry name" value="Glycogen Phosphorylase B"/>
    <property type="match status" value="2"/>
</dbReference>
<gene>
    <name evidence="5" type="ORF">LRAMOSA09414</name>
</gene>
<dbReference type="SUPFAM" id="SSF53756">
    <property type="entry name" value="UDP-Glycosyltransferase/glycogen phosphorylase"/>
    <property type="match status" value="1"/>
</dbReference>
<sequence>MRLISILLVIATLLAVVNSSEHQVVSDLNDIMQELDPLTRYQNSPKNIMFGVNMGASSHHSWVMRVLDELDRRGHKITYATTRNNFRFSRQRPYIKEISIGETSVEANHSMYHTMTPMPFDAIADIVDLTARNYPSYYHAYRQVIESQSIDVVLCDHISFACIHAAKMTKRPVIITMMINESPETELAYINKSPFTMVESNTEHLSYSYRFYERFVWPIQLLWHAGPNMCRYIYTLHSLGLGLDPKDGWQDAVKLVNNLYGFDDPRPMGPLVELVGPIYNDHFDPLTPELASFLDTHKRVVYVGFGQHTQSKDHQESTRVLQMLLNNYEAGVLDGFIWSATKGTPLPDHVTTSSGIQYQLNSTKFTSIGKIVSWAPQMAILRHPSVITFISHAGIMSLFESMYQGKRILAYPFMTDQFANAKLIERTGAGLWLTHTQDRLDVDLMTEKLRRVVEDKDGTMQKAVKRYQALVQIHGRNSVDRAANIVEEVVFTADHEGHLAHRHDIARHLSFLKRNNYDLYLGLFALVISTVIFTHYIVKGFIQRDIKMKKQ</sequence>
<evidence type="ECO:0000256" key="1">
    <source>
        <dbReference type="ARBA" id="ARBA00022676"/>
    </source>
</evidence>
<protein>
    <recommendedName>
        <fullName evidence="6">UDP-glycosyltransferases domain-containing protein</fullName>
    </recommendedName>
</protein>
<dbReference type="InterPro" id="IPR002213">
    <property type="entry name" value="UDP_glucos_trans"/>
</dbReference>
<organism evidence="5">
    <name type="scientific">Lichtheimia ramosa</name>
    <dbReference type="NCBI Taxonomy" id="688394"/>
    <lineage>
        <taxon>Eukaryota</taxon>
        <taxon>Fungi</taxon>
        <taxon>Fungi incertae sedis</taxon>
        <taxon>Mucoromycota</taxon>
        <taxon>Mucoromycotina</taxon>
        <taxon>Mucoromycetes</taxon>
        <taxon>Mucorales</taxon>
        <taxon>Lichtheimiaceae</taxon>
        <taxon>Lichtheimia</taxon>
    </lineage>
</organism>
<dbReference type="Pfam" id="PF00201">
    <property type="entry name" value="UDPGT"/>
    <property type="match status" value="1"/>
</dbReference>
<evidence type="ECO:0000256" key="4">
    <source>
        <dbReference type="SAM" id="SignalP"/>
    </source>
</evidence>
<keyword evidence="1" id="KW-0328">Glycosyltransferase</keyword>
<proteinExistence type="predicted"/>
<dbReference type="OrthoDB" id="5835829at2759"/>
<dbReference type="EMBL" id="LK023322">
    <property type="protein sequence ID" value="CDS06891.1"/>
    <property type="molecule type" value="Genomic_DNA"/>
</dbReference>